<evidence type="ECO:0000313" key="2">
    <source>
        <dbReference type="EMBL" id="SGY19161.1"/>
    </source>
</evidence>
<feature type="compositionally biased region" description="Basic residues" evidence="1">
    <location>
        <begin position="56"/>
        <end position="65"/>
    </location>
</feature>
<feature type="compositionally biased region" description="Polar residues" evidence="1">
    <location>
        <begin position="184"/>
        <end position="202"/>
    </location>
</feature>
<organism evidence="2 3">
    <name type="scientific">Microbotryum silenes-dioicae</name>
    <dbReference type="NCBI Taxonomy" id="796604"/>
    <lineage>
        <taxon>Eukaryota</taxon>
        <taxon>Fungi</taxon>
        <taxon>Dikarya</taxon>
        <taxon>Basidiomycota</taxon>
        <taxon>Pucciniomycotina</taxon>
        <taxon>Microbotryomycetes</taxon>
        <taxon>Microbotryales</taxon>
        <taxon>Microbotryaceae</taxon>
        <taxon>Microbotryum</taxon>
    </lineage>
</organism>
<dbReference type="EMBL" id="FQNC01000016">
    <property type="protein sequence ID" value="SGY19161.1"/>
    <property type="molecule type" value="Genomic_DNA"/>
</dbReference>
<feature type="compositionally biased region" description="Low complexity" evidence="1">
    <location>
        <begin position="748"/>
        <end position="765"/>
    </location>
</feature>
<gene>
    <name evidence="2" type="primary">BQ5605_C014g07576</name>
    <name evidence="2" type="ORF">BQ5605_C014G07576</name>
</gene>
<keyword evidence="3" id="KW-1185">Reference proteome</keyword>
<evidence type="ECO:0000256" key="1">
    <source>
        <dbReference type="SAM" id="MobiDB-lite"/>
    </source>
</evidence>
<reference evidence="2 3" key="1">
    <citation type="submission" date="2016-11" db="EMBL/GenBank/DDBJ databases">
        <authorList>
            <person name="Jaros S."/>
            <person name="Januszkiewicz K."/>
            <person name="Wedrychowicz H."/>
        </authorList>
    </citation>
    <scope>NUCLEOTIDE SEQUENCE [LARGE SCALE GENOMIC DNA]</scope>
</reference>
<feature type="compositionally biased region" description="Polar residues" evidence="1">
    <location>
        <begin position="262"/>
        <end position="277"/>
    </location>
</feature>
<feature type="compositionally biased region" description="Basic residues" evidence="1">
    <location>
        <begin position="1"/>
        <end position="11"/>
    </location>
</feature>
<feature type="compositionally biased region" description="Polar residues" evidence="1">
    <location>
        <begin position="716"/>
        <end position="727"/>
    </location>
</feature>
<feature type="region of interest" description="Disordered" evidence="1">
    <location>
        <begin position="1"/>
        <end position="103"/>
    </location>
</feature>
<feature type="region of interest" description="Disordered" evidence="1">
    <location>
        <begin position="535"/>
        <end position="559"/>
    </location>
</feature>
<feature type="compositionally biased region" description="Basic and acidic residues" evidence="1">
    <location>
        <begin position="278"/>
        <end position="288"/>
    </location>
</feature>
<proteinExistence type="predicted"/>
<feature type="compositionally biased region" description="Basic and acidic residues" evidence="1">
    <location>
        <begin position="66"/>
        <end position="84"/>
    </location>
</feature>
<dbReference type="Proteomes" id="UP000249464">
    <property type="component" value="Unassembled WGS sequence"/>
</dbReference>
<evidence type="ECO:0000313" key="3">
    <source>
        <dbReference type="Proteomes" id="UP000249464"/>
    </source>
</evidence>
<feature type="compositionally biased region" description="Low complexity" evidence="1">
    <location>
        <begin position="148"/>
        <end position="182"/>
    </location>
</feature>
<feature type="region of interest" description="Disordered" evidence="1">
    <location>
        <begin position="261"/>
        <end position="288"/>
    </location>
</feature>
<dbReference type="AlphaFoldDB" id="A0A2X0NRM6"/>
<accession>A0A2X0NRM6</accession>
<feature type="compositionally biased region" description="Basic and acidic residues" evidence="1">
    <location>
        <begin position="550"/>
        <end position="559"/>
    </location>
</feature>
<name>A0A2X0NRM6_9BASI</name>
<feature type="compositionally biased region" description="Polar residues" evidence="1">
    <location>
        <begin position="766"/>
        <end position="778"/>
    </location>
</feature>
<sequence>MVFHFQRRRSKSAGAVDSSPSPSRPAEAIPPIPTLPSTMLSTNKERSKSNKLVRGMVRKVKSGGLHRKESSSTRRHPQLDKSVDPARGTTPHRRAKTSTSVPIPSTLPIRLDLSLTSSSLHSLGTPTSPHLDDEFASWLEIVQAAGASASDSTCETSSPSTPSYTNTSNSSCSAASSVSHASYRGTSTVKLASPPLTRTRTFNPRDPRFPISPELAQYSDSGGSSLDPNTSNKNRVIEVDAEDDANHYGLDVALPLPVATYSRPQSTTPTPKSTIRSNSDRINSKDRLGLGPRGVHVLDYTILRLSSSFPRSVPIPSRLTRTLHHPLSTNKHRHIREKGPEMDMRVVLGRVGIARKAQRGATAHERIEVEGYGSATGNQDDLIPLTEARLIPISLQQVLGPLVDTLPRSTIEEVPLTIAKRRSMRSTSLPGTPQRVQQWATRPSFMDSHVEMFLYSGSIVLNRPIESRLRSPPLFMSGRIQTLAKIGGPPSSSREFTESITPFSKMDYRPQYRLPGPIGIGGVQVVLKERPSSYMSVHPASIGPSPRNSTWREKEKKEDDTPLALLVTRSLWNSFSRRLTAPPMLAPRIIEPPQRPPRRRPVTQFVPKTPLAEDPPSPRRCLPEWKRREEIEQSLAKLNGSPPRRASGERGSPRLSTQIAPIANTPRVSSFHPGKGLANSKTQPNLCPLSTGPLRSPDPRLAAFGPTFHPPPHQACQPTYLHSSSSLPPTPNQTPLFLPIKTTHLSHDLSSPSLTPLTRSPSSEPVNSNSAVEPTTRPSRPIRAPTRPVMNDVSTSGSLQKDGKRKSYEMGSGMVRGDVVLSPRLTAARRVSEMRW</sequence>
<protein>
    <submittedName>
        <fullName evidence="2">BQ5605_C014g07576 protein</fullName>
    </submittedName>
</protein>
<feature type="region of interest" description="Disordered" evidence="1">
    <location>
        <begin position="587"/>
        <end position="810"/>
    </location>
</feature>
<feature type="compositionally biased region" description="Polar residues" evidence="1">
    <location>
        <begin position="218"/>
        <end position="232"/>
    </location>
</feature>
<feature type="region of interest" description="Disordered" evidence="1">
    <location>
        <begin position="148"/>
        <end position="232"/>
    </location>
</feature>
<feature type="compositionally biased region" description="Basic and acidic residues" evidence="1">
    <location>
        <begin position="621"/>
        <end position="631"/>
    </location>
</feature>